<dbReference type="EMBL" id="CP036433">
    <property type="protein sequence ID" value="QDU92402.1"/>
    <property type="molecule type" value="Genomic_DNA"/>
</dbReference>
<feature type="compositionally biased region" description="Basic and acidic residues" evidence="1">
    <location>
        <begin position="26"/>
        <end position="41"/>
    </location>
</feature>
<dbReference type="KEGG" id="lcre:Pla8534_01500"/>
<keyword evidence="3" id="KW-1185">Reference proteome</keyword>
<proteinExistence type="predicted"/>
<dbReference type="Proteomes" id="UP000317648">
    <property type="component" value="Chromosome"/>
</dbReference>
<reference evidence="2 3" key="1">
    <citation type="submission" date="2019-02" db="EMBL/GenBank/DDBJ databases">
        <title>Deep-cultivation of Planctomycetes and their phenomic and genomic characterization uncovers novel biology.</title>
        <authorList>
            <person name="Wiegand S."/>
            <person name="Jogler M."/>
            <person name="Boedeker C."/>
            <person name="Pinto D."/>
            <person name="Vollmers J."/>
            <person name="Rivas-Marin E."/>
            <person name="Kohn T."/>
            <person name="Peeters S.H."/>
            <person name="Heuer A."/>
            <person name="Rast P."/>
            <person name="Oberbeckmann S."/>
            <person name="Bunk B."/>
            <person name="Jeske O."/>
            <person name="Meyerdierks A."/>
            <person name="Storesund J.E."/>
            <person name="Kallscheuer N."/>
            <person name="Luecker S."/>
            <person name="Lage O.M."/>
            <person name="Pohl T."/>
            <person name="Merkel B.J."/>
            <person name="Hornburger P."/>
            <person name="Mueller R.-W."/>
            <person name="Bruemmer F."/>
            <person name="Labrenz M."/>
            <person name="Spormann A.M."/>
            <person name="Op den Camp H."/>
            <person name="Overmann J."/>
            <person name="Amann R."/>
            <person name="Jetten M.S.M."/>
            <person name="Mascher T."/>
            <person name="Medema M.H."/>
            <person name="Devos D.P."/>
            <person name="Kaster A.-K."/>
            <person name="Ovreas L."/>
            <person name="Rohde M."/>
            <person name="Galperin M.Y."/>
            <person name="Jogler C."/>
        </authorList>
    </citation>
    <scope>NUCLEOTIDE SEQUENCE [LARGE SCALE GENOMIC DNA]</scope>
    <source>
        <strain evidence="2 3">Pla85_3_4</strain>
    </source>
</reference>
<evidence type="ECO:0000313" key="2">
    <source>
        <dbReference type="EMBL" id="QDU92402.1"/>
    </source>
</evidence>
<feature type="region of interest" description="Disordered" evidence="1">
    <location>
        <begin position="26"/>
        <end position="51"/>
    </location>
</feature>
<name>A0A518DKN8_9BACT</name>
<evidence type="ECO:0000256" key="1">
    <source>
        <dbReference type="SAM" id="MobiDB-lite"/>
    </source>
</evidence>
<protein>
    <submittedName>
        <fullName evidence="2">Uncharacterized protein</fullName>
    </submittedName>
</protein>
<organism evidence="2 3">
    <name type="scientific">Lignipirellula cremea</name>
    <dbReference type="NCBI Taxonomy" id="2528010"/>
    <lineage>
        <taxon>Bacteria</taxon>
        <taxon>Pseudomonadati</taxon>
        <taxon>Planctomycetota</taxon>
        <taxon>Planctomycetia</taxon>
        <taxon>Pirellulales</taxon>
        <taxon>Pirellulaceae</taxon>
        <taxon>Lignipirellula</taxon>
    </lineage>
</organism>
<dbReference type="AlphaFoldDB" id="A0A518DKN8"/>
<evidence type="ECO:0000313" key="3">
    <source>
        <dbReference type="Proteomes" id="UP000317648"/>
    </source>
</evidence>
<sequence>MSLVSDLRFSAALLIVIAPSVAVTERADEPPAEATQKRFEEFVQQSGRTSL</sequence>
<gene>
    <name evidence="2" type="ORF">Pla8534_01500</name>
</gene>
<accession>A0A518DKN8</accession>